<evidence type="ECO:0000313" key="3">
    <source>
        <dbReference type="Proteomes" id="UP001243403"/>
    </source>
</evidence>
<comment type="caution">
    <text evidence="2">The sequence shown here is derived from an EMBL/GenBank/DDBJ whole genome shotgun (WGS) entry which is preliminary data.</text>
</comment>
<keyword evidence="3" id="KW-1185">Reference proteome</keyword>
<evidence type="ECO:0000259" key="1">
    <source>
        <dbReference type="Pfam" id="PF12728"/>
    </source>
</evidence>
<dbReference type="Proteomes" id="UP001243403">
    <property type="component" value="Unassembled WGS sequence"/>
</dbReference>
<proteinExistence type="predicted"/>
<name>A0ABT6VAS2_9FLAO</name>
<dbReference type="EMBL" id="JASCRZ010000004">
    <property type="protein sequence ID" value="MDI5895341.1"/>
    <property type="molecule type" value="Genomic_DNA"/>
</dbReference>
<evidence type="ECO:0000313" key="2">
    <source>
        <dbReference type="EMBL" id="MDI5895341.1"/>
    </source>
</evidence>
<accession>A0ABT6VAS2</accession>
<gene>
    <name evidence="2" type="ORF">QLS65_10595</name>
</gene>
<feature type="domain" description="Helix-turn-helix" evidence="1">
    <location>
        <begin position="43"/>
        <end position="90"/>
    </location>
</feature>
<protein>
    <submittedName>
        <fullName evidence="2">Helix-turn-helix domain-containing protein</fullName>
    </submittedName>
</protein>
<dbReference type="RefSeq" id="WP_282717509.1">
    <property type="nucleotide sequence ID" value="NZ_JASCRZ010000004.1"/>
</dbReference>
<dbReference type="SUPFAM" id="SSF46955">
    <property type="entry name" value="Putative DNA-binding domain"/>
    <property type="match status" value="1"/>
</dbReference>
<dbReference type="InterPro" id="IPR010093">
    <property type="entry name" value="SinI_DNA-bd"/>
</dbReference>
<reference evidence="2 3" key="1">
    <citation type="submission" date="2023-04" db="EMBL/GenBank/DDBJ databases">
        <title>Two novel species of Flavobacterium.</title>
        <authorList>
            <person name="Liu Q."/>
            <person name="Xin Y.-H."/>
        </authorList>
    </citation>
    <scope>NUCLEOTIDE SEQUENCE [LARGE SCALE GENOMIC DNA]</scope>
    <source>
        <strain evidence="2 3">LB1P51</strain>
    </source>
</reference>
<organism evidence="2 3">
    <name type="scientific">Flavobacterium algoritolerans</name>
    <dbReference type="NCBI Taxonomy" id="3041254"/>
    <lineage>
        <taxon>Bacteria</taxon>
        <taxon>Pseudomonadati</taxon>
        <taxon>Bacteroidota</taxon>
        <taxon>Flavobacteriia</taxon>
        <taxon>Flavobacteriales</taxon>
        <taxon>Flavobacteriaceae</taxon>
        <taxon>Flavobacterium</taxon>
    </lineage>
</organism>
<dbReference type="InterPro" id="IPR009061">
    <property type="entry name" value="DNA-bd_dom_put_sf"/>
</dbReference>
<dbReference type="Pfam" id="PF12728">
    <property type="entry name" value="HTH_17"/>
    <property type="match status" value="1"/>
</dbReference>
<dbReference type="NCBIfam" id="TIGR01764">
    <property type="entry name" value="excise"/>
    <property type="match status" value="1"/>
</dbReference>
<sequence>MSKEILQVENTNSDDLTNKIVKDVIIGLKTFWSQNQNNSEIILSREEAAKLLSISLVTLWDLTRKDKIPAFRIGNKVRYKKSDVLNALTKKNQF</sequence>
<dbReference type="InterPro" id="IPR041657">
    <property type="entry name" value="HTH_17"/>
</dbReference>